<reference evidence="1 2" key="1">
    <citation type="submission" date="2024-04" db="EMBL/GenBank/DDBJ databases">
        <title>Tritrichomonas musculus Genome.</title>
        <authorList>
            <person name="Alves-Ferreira E."/>
            <person name="Grigg M."/>
            <person name="Lorenzi H."/>
            <person name="Galac M."/>
        </authorList>
    </citation>
    <scope>NUCLEOTIDE SEQUENCE [LARGE SCALE GENOMIC DNA]</scope>
    <source>
        <strain evidence="1 2">EAF2021</strain>
    </source>
</reference>
<organism evidence="1 2">
    <name type="scientific">Tritrichomonas musculus</name>
    <dbReference type="NCBI Taxonomy" id="1915356"/>
    <lineage>
        <taxon>Eukaryota</taxon>
        <taxon>Metamonada</taxon>
        <taxon>Parabasalia</taxon>
        <taxon>Tritrichomonadida</taxon>
        <taxon>Tritrichomonadidae</taxon>
        <taxon>Tritrichomonas</taxon>
    </lineage>
</organism>
<dbReference type="Proteomes" id="UP001470230">
    <property type="component" value="Unassembled WGS sequence"/>
</dbReference>
<gene>
    <name evidence="1" type="ORF">M9Y10_031886</name>
</gene>
<evidence type="ECO:0000313" key="2">
    <source>
        <dbReference type="Proteomes" id="UP001470230"/>
    </source>
</evidence>
<evidence type="ECO:0008006" key="3">
    <source>
        <dbReference type="Google" id="ProtNLM"/>
    </source>
</evidence>
<name>A0ABR2H016_9EUKA</name>
<proteinExistence type="predicted"/>
<sequence>MNIAVLTINSEQSSINPSFDSNTNNDGNPNEYILQQNQTNNNSHEIDKHSKIPRIDSAILFQANNPLNNNEDAISSPLIKCVSSTQIPLISVDNDCDIINSNGSIENFSAIQKSSKLFLPPDIEISNYFSDLFQREIKVPYLMTKEKLLAFIDNYSIENYARKHFRKQQGIILFTNQGINELTTFSMKPLSKPLLEKTPISKKDLIKSFIKNYYTYEHDITKKQNI</sequence>
<protein>
    <recommendedName>
        <fullName evidence="3">RGS domain-containing protein</fullName>
    </recommendedName>
</protein>
<keyword evidence="2" id="KW-1185">Reference proteome</keyword>
<comment type="caution">
    <text evidence="1">The sequence shown here is derived from an EMBL/GenBank/DDBJ whole genome shotgun (WGS) entry which is preliminary data.</text>
</comment>
<accession>A0ABR2H016</accession>
<dbReference type="EMBL" id="JAPFFF010000051">
    <property type="protein sequence ID" value="KAK8839527.1"/>
    <property type="molecule type" value="Genomic_DNA"/>
</dbReference>
<evidence type="ECO:0000313" key="1">
    <source>
        <dbReference type="EMBL" id="KAK8839527.1"/>
    </source>
</evidence>